<dbReference type="RefSeq" id="XP_007417088.1">
    <property type="nucleotide sequence ID" value="XM_007417026.1"/>
</dbReference>
<dbReference type="HOGENOM" id="CLU_672824_0_0_1"/>
<dbReference type="VEuPathDB" id="FungiDB:MELLADRAFT_94182"/>
<evidence type="ECO:0000256" key="1">
    <source>
        <dbReference type="SAM" id="MobiDB-lite"/>
    </source>
</evidence>
<evidence type="ECO:0000313" key="2">
    <source>
        <dbReference type="EMBL" id="EGF99669.1"/>
    </source>
</evidence>
<organism evidence="3">
    <name type="scientific">Melampsora larici-populina (strain 98AG31 / pathotype 3-4-7)</name>
    <name type="common">Poplar leaf rust fungus</name>
    <dbReference type="NCBI Taxonomy" id="747676"/>
    <lineage>
        <taxon>Eukaryota</taxon>
        <taxon>Fungi</taxon>
        <taxon>Dikarya</taxon>
        <taxon>Basidiomycota</taxon>
        <taxon>Pucciniomycotina</taxon>
        <taxon>Pucciniomycetes</taxon>
        <taxon>Pucciniales</taxon>
        <taxon>Melampsoraceae</taxon>
        <taxon>Melampsora</taxon>
    </lineage>
</organism>
<feature type="compositionally biased region" description="Polar residues" evidence="1">
    <location>
        <begin position="117"/>
        <end position="134"/>
    </location>
</feature>
<feature type="region of interest" description="Disordered" evidence="1">
    <location>
        <begin position="106"/>
        <end position="134"/>
    </location>
</feature>
<dbReference type="EMBL" id="GL883156">
    <property type="protein sequence ID" value="EGF99669.1"/>
    <property type="molecule type" value="Genomic_DNA"/>
</dbReference>
<dbReference type="GeneID" id="18936808"/>
<sequence>MITASSLSTTTNAESSFPTNPYNFFSGPMQASATSPSPSSTFKPFFGELHIPSITFEDFLSDPERIPQLPGYEEDSDTEHSIPPRKHLIPCLEQLELLQQISSNCSSLKEAQDPRQGASQQQVSPEKSFQSSSAPGAWHNWTPLSRLFAGGILILSILSCLHILAPNTIPWRRETNLLIRLRQGMNSDEITSVQHSSENIVKSMNELCLEMDRQTIDTLPIQEMSGLLRLQPNLKGSFETSVILWDLSDAVNLVVDKLRQLHGKGHTEMGLLKQELLLKQPNLPSKLEIPQELLDQTVYIFDLLKIFANSTINEIWSTTEANQVAKQELSNIERTLRASLNSWSVSYLFGSSKYHASGLLLKSIRSAIDYTGEVATYLQK</sequence>
<dbReference type="AlphaFoldDB" id="F4S6S1"/>
<keyword evidence="3" id="KW-1185">Reference proteome</keyword>
<feature type="region of interest" description="Disordered" evidence="1">
    <location>
        <begin position="65"/>
        <end position="84"/>
    </location>
</feature>
<dbReference type="Proteomes" id="UP000001072">
    <property type="component" value="Unassembled WGS sequence"/>
</dbReference>
<dbReference type="KEGG" id="mlr:MELLADRAFT_94182"/>
<proteinExistence type="predicted"/>
<protein>
    <submittedName>
        <fullName evidence="2">Uncharacterized protein</fullName>
    </submittedName>
</protein>
<evidence type="ECO:0000313" key="3">
    <source>
        <dbReference type="Proteomes" id="UP000001072"/>
    </source>
</evidence>
<dbReference type="InParanoid" id="F4S6S1"/>
<accession>F4S6S1</accession>
<reference evidence="3" key="1">
    <citation type="journal article" date="2011" name="Proc. Natl. Acad. Sci. U.S.A.">
        <title>Obligate biotrophy features unraveled by the genomic analysis of rust fungi.</title>
        <authorList>
            <person name="Duplessis S."/>
            <person name="Cuomo C.A."/>
            <person name="Lin Y.-C."/>
            <person name="Aerts A."/>
            <person name="Tisserant E."/>
            <person name="Veneault-Fourrey C."/>
            <person name="Joly D.L."/>
            <person name="Hacquard S."/>
            <person name="Amselem J."/>
            <person name="Cantarel B.L."/>
            <person name="Chiu R."/>
            <person name="Coutinho P.M."/>
            <person name="Feau N."/>
            <person name="Field M."/>
            <person name="Frey P."/>
            <person name="Gelhaye E."/>
            <person name="Goldberg J."/>
            <person name="Grabherr M.G."/>
            <person name="Kodira C.D."/>
            <person name="Kohler A."/>
            <person name="Kuees U."/>
            <person name="Lindquist E.A."/>
            <person name="Lucas S.M."/>
            <person name="Mago R."/>
            <person name="Mauceli E."/>
            <person name="Morin E."/>
            <person name="Murat C."/>
            <person name="Pangilinan J.L."/>
            <person name="Park R."/>
            <person name="Pearson M."/>
            <person name="Quesneville H."/>
            <person name="Rouhier N."/>
            <person name="Sakthikumar S."/>
            <person name="Salamov A.A."/>
            <person name="Schmutz J."/>
            <person name="Selles B."/>
            <person name="Shapiro H."/>
            <person name="Tanguay P."/>
            <person name="Tuskan G.A."/>
            <person name="Henrissat B."/>
            <person name="Van de Peer Y."/>
            <person name="Rouze P."/>
            <person name="Ellis J.G."/>
            <person name="Dodds P.N."/>
            <person name="Schein J.E."/>
            <person name="Zhong S."/>
            <person name="Hamelin R.C."/>
            <person name="Grigoriev I.V."/>
            <person name="Szabo L.J."/>
            <person name="Martin F."/>
        </authorList>
    </citation>
    <scope>NUCLEOTIDE SEQUENCE [LARGE SCALE GENOMIC DNA]</scope>
    <source>
        <strain evidence="3">98AG31 / pathotype 3-4-7</strain>
    </source>
</reference>
<name>F4S6S1_MELLP</name>
<gene>
    <name evidence="2" type="ORF">MELLADRAFT_94182</name>
</gene>